<comment type="caution">
    <text evidence="1">The sequence shown here is derived from an EMBL/GenBank/DDBJ whole genome shotgun (WGS) entry which is preliminary data.</text>
</comment>
<dbReference type="EMBL" id="JANUHA010000024">
    <property type="protein sequence ID" value="MCS0599209.1"/>
    <property type="molecule type" value="Genomic_DNA"/>
</dbReference>
<dbReference type="RefSeq" id="WP_258830210.1">
    <property type="nucleotide sequence ID" value="NZ_JANUHA010000024.1"/>
</dbReference>
<proteinExistence type="predicted"/>
<sequence length="253" mass="27263">MPSLTMLAIGLLAAAAISFAVVVIRFNRKRRAIVRAAAAATESQLEAIYTLVEGSSTLPAAGHVLARTNRRSTAPGCIIPIPEELPGFPWAGRRIEVAVAKEVEYRFIEPAPGAPSLLGKVVRPVRVPRYRTGRAGTTRNAFAPEKYLAACPELRAALAEVSPAYPTELLAYLLCIGGETFEFEPINQARIGTSAAWVQSPEHQNCGECGKRMALILQLPGTAISRKHLHEGTFYLFGCAQHPEQTSSVAQFG</sequence>
<reference evidence="1 2" key="1">
    <citation type="submission" date="2022-08" db="EMBL/GenBank/DDBJ databases">
        <title>Reclassification of Massilia species as members of the genera Telluria, Duganella, Pseudoduganella, Mokoshia gen. nov. and Zemynaea gen. nov. using orthogonal and non-orthogonal genome-based approaches.</title>
        <authorList>
            <person name="Bowman J.P."/>
        </authorList>
    </citation>
    <scope>NUCLEOTIDE SEQUENCE [LARGE SCALE GENOMIC DNA]</scope>
    <source>
        <strain evidence="1 2">JCM 31661</strain>
    </source>
</reference>
<name>A0ABT2ASJ8_9BURK</name>
<gene>
    <name evidence="1" type="ORF">NX780_22945</name>
</gene>
<protein>
    <submittedName>
        <fullName evidence="1">Uncharacterized protein</fullName>
    </submittedName>
</protein>
<evidence type="ECO:0000313" key="1">
    <source>
        <dbReference type="EMBL" id="MCS0599209.1"/>
    </source>
</evidence>
<evidence type="ECO:0000313" key="2">
    <source>
        <dbReference type="Proteomes" id="UP001206572"/>
    </source>
</evidence>
<accession>A0ABT2ASJ8</accession>
<organism evidence="1 2">
    <name type="scientific">Massilia agri</name>
    <dbReference type="NCBI Taxonomy" id="1886785"/>
    <lineage>
        <taxon>Bacteria</taxon>
        <taxon>Pseudomonadati</taxon>
        <taxon>Pseudomonadota</taxon>
        <taxon>Betaproteobacteria</taxon>
        <taxon>Burkholderiales</taxon>
        <taxon>Oxalobacteraceae</taxon>
        <taxon>Telluria group</taxon>
        <taxon>Massilia</taxon>
    </lineage>
</organism>
<dbReference type="Proteomes" id="UP001206572">
    <property type="component" value="Unassembled WGS sequence"/>
</dbReference>
<keyword evidence="2" id="KW-1185">Reference proteome</keyword>